<keyword evidence="5" id="KW-1185">Reference proteome</keyword>
<dbReference type="InterPro" id="IPR006380">
    <property type="entry name" value="SPP-like_dom"/>
</dbReference>
<evidence type="ECO:0000313" key="4">
    <source>
        <dbReference type="EMBL" id="MDG0846196.1"/>
    </source>
</evidence>
<dbReference type="InterPro" id="IPR036412">
    <property type="entry name" value="HAD-like_sf"/>
</dbReference>
<dbReference type="Gene3D" id="3.40.50.1000">
    <property type="entry name" value="HAD superfamily/HAD-like"/>
    <property type="match status" value="1"/>
</dbReference>
<comment type="caution">
    <text evidence="4">The sequence shown here is derived from an EMBL/GenBank/DDBJ whole genome shotgun (WGS) entry which is preliminary data.</text>
</comment>
<dbReference type="InterPro" id="IPR023214">
    <property type="entry name" value="HAD_sf"/>
</dbReference>
<proteinExistence type="inferred from homology"/>
<dbReference type="GO" id="GO:0005829">
    <property type="term" value="C:cytosol"/>
    <property type="evidence" value="ECO:0007669"/>
    <property type="project" value="TreeGrafter"/>
</dbReference>
<dbReference type="PANTHER" id="PTHR10000">
    <property type="entry name" value="PHOSPHOSERINE PHOSPHATASE"/>
    <property type="match status" value="1"/>
</dbReference>
<dbReference type="AlphaFoldDB" id="A0A9X4L548"/>
<feature type="domain" description="Sucrose phosphatase-like" evidence="3">
    <location>
        <begin position="3"/>
        <end position="242"/>
    </location>
</feature>
<reference evidence="4" key="1">
    <citation type="submission" date="2022-05" db="EMBL/GenBank/DDBJ databases">
        <title>Comparative genomics of Staphylococcus equorum isolates.</title>
        <authorList>
            <person name="Luelf R.H."/>
        </authorList>
    </citation>
    <scope>NUCLEOTIDE SEQUENCE</scope>
    <source>
        <strain evidence="4">TMW 2.2497</strain>
    </source>
</reference>
<evidence type="ECO:0000256" key="1">
    <source>
        <dbReference type="ARBA" id="ARBA00007958"/>
    </source>
</evidence>
<name>A0A9X4L548_9STAP</name>
<organism evidence="4 5">
    <name type="scientific">Staphylococcus equorum</name>
    <dbReference type="NCBI Taxonomy" id="246432"/>
    <lineage>
        <taxon>Bacteria</taxon>
        <taxon>Bacillati</taxon>
        <taxon>Bacillota</taxon>
        <taxon>Bacilli</taxon>
        <taxon>Bacillales</taxon>
        <taxon>Staphylococcaceae</taxon>
        <taxon>Staphylococcus</taxon>
    </lineage>
</organism>
<dbReference type="PANTHER" id="PTHR10000:SF57">
    <property type="entry name" value="KANOSAMINE-6-PHOSPHATE PHOSPHATASE"/>
    <property type="match status" value="1"/>
</dbReference>
<dbReference type="RefSeq" id="WP_277583254.1">
    <property type="nucleotide sequence ID" value="NZ_JAMBPY010000003.1"/>
</dbReference>
<accession>A0A9X4L548</accession>
<dbReference type="Proteomes" id="UP001152422">
    <property type="component" value="Unassembled WGS sequence"/>
</dbReference>
<comment type="similarity">
    <text evidence="1">Belongs to the HAD-like hydrolase superfamily.</text>
</comment>
<protein>
    <submittedName>
        <fullName evidence="4">HAD-IIB family hydrolase</fullName>
    </submittedName>
</protein>
<evidence type="ECO:0000313" key="5">
    <source>
        <dbReference type="Proteomes" id="UP001152422"/>
    </source>
</evidence>
<dbReference type="SUPFAM" id="SSF56784">
    <property type="entry name" value="HAD-like"/>
    <property type="match status" value="1"/>
</dbReference>
<keyword evidence="2 4" id="KW-0378">Hydrolase</keyword>
<dbReference type="InterPro" id="IPR006379">
    <property type="entry name" value="HAD-SF_hydro_IIB"/>
</dbReference>
<dbReference type="Pfam" id="PF05116">
    <property type="entry name" value="S6PP"/>
    <property type="match status" value="1"/>
</dbReference>
<evidence type="ECO:0000256" key="2">
    <source>
        <dbReference type="ARBA" id="ARBA00022801"/>
    </source>
</evidence>
<sequence length="271" mass="32037">MKKHLILFDFDETYYKHNTMPEDIKDLRKMENTLNNLALSKRAIIAILTGSSIKSVLNKMNSINMEFKPNHIFSDLSTRMFTFRQGHYEESKKFKKIVFSTPFRKKEVLEIITTMSSKHNCKFKPQRTFRNQETLYNFYYFTKGNVNLDLKILNEMKDYAKTKNYTMKFNKCNPLAGDPNGAYDVDFIPKNGGKLFATKFLINLYNISTENIIGFGDSGNDYEFLSFIKNSFVMCNSCDEMMRSEFNVSKYPYYKGINYHINNYLEDFYYD</sequence>
<dbReference type="GO" id="GO:0016791">
    <property type="term" value="F:phosphatase activity"/>
    <property type="evidence" value="ECO:0007669"/>
    <property type="project" value="TreeGrafter"/>
</dbReference>
<dbReference type="Gene3D" id="3.30.70.1410">
    <property type="entry name" value="yhjk (haloacid dehalogenase-like hydrolase protein) domain"/>
    <property type="match status" value="1"/>
</dbReference>
<dbReference type="EMBL" id="JAMBQA010000003">
    <property type="protein sequence ID" value="MDG0846196.1"/>
    <property type="molecule type" value="Genomic_DNA"/>
</dbReference>
<gene>
    <name evidence="4" type="ORF">M4L89_08165</name>
</gene>
<dbReference type="GO" id="GO:0000287">
    <property type="term" value="F:magnesium ion binding"/>
    <property type="evidence" value="ECO:0007669"/>
    <property type="project" value="TreeGrafter"/>
</dbReference>
<evidence type="ECO:0000259" key="3">
    <source>
        <dbReference type="Pfam" id="PF05116"/>
    </source>
</evidence>
<dbReference type="NCBIfam" id="TIGR01484">
    <property type="entry name" value="HAD-SF-IIB"/>
    <property type="match status" value="1"/>
</dbReference>